<gene>
    <name evidence="9" type="ORF">HHK36_001316</name>
</gene>
<evidence type="ECO:0000256" key="5">
    <source>
        <dbReference type="ARBA" id="ARBA00022490"/>
    </source>
</evidence>
<name>A0A834ZVU7_TETSI</name>
<dbReference type="OrthoDB" id="3268246at2759"/>
<dbReference type="AlphaFoldDB" id="A0A834ZVU7"/>
<dbReference type="Gene3D" id="1.25.10.10">
    <property type="entry name" value="Leucine-rich Repeat Variant"/>
    <property type="match status" value="2"/>
</dbReference>
<dbReference type="InterPro" id="IPR013713">
    <property type="entry name" value="XPO2_central"/>
</dbReference>
<dbReference type="Pfam" id="PF03378">
    <property type="entry name" value="CAS_CSE1"/>
    <property type="match status" value="1"/>
</dbReference>
<evidence type="ECO:0000256" key="1">
    <source>
        <dbReference type="ARBA" id="ARBA00004123"/>
    </source>
</evidence>
<accession>A0A834ZVU7</accession>
<comment type="subcellular location">
    <subcellularLocation>
        <location evidence="2">Cytoplasm</location>
    </subcellularLocation>
    <subcellularLocation>
        <location evidence="1">Nucleus</location>
    </subcellularLocation>
</comment>
<dbReference type="GO" id="GO:0031267">
    <property type="term" value="F:small GTPase binding"/>
    <property type="evidence" value="ECO:0007669"/>
    <property type="project" value="InterPro"/>
</dbReference>
<keyword evidence="6" id="KW-0653">Protein transport</keyword>
<evidence type="ECO:0000259" key="8">
    <source>
        <dbReference type="PROSITE" id="PS50166"/>
    </source>
</evidence>
<keyword evidence="4" id="KW-0813">Transport</keyword>
<dbReference type="EMBL" id="JABCRI010000001">
    <property type="protein sequence ID" value="KAF8413337.1"/>
    <property type="molecule type" value="Genomic_DNA"/>
</dbReference>
<proteinExistence type="inferred from homology"/>
<dbReference type="GO" id="GO:0005635">
    <property type="term" value="C:nuclear envelope"/>
    <property type="evidence" value="ECO:0007669"/>
    <property type="project" value="TreeGrafter"/>
</dbReference>
<dbReference type="GO" id="GO:0005829">
    <property type="term" value="C:cytosol"/>
    <property type="evidence" value="ECO:0007669"/>
    <property type="project" value="TreeGrafter"/>
</dbReference>
<dbReference type="SUPFAM" id="SSF48371">
    <property type="entry name" value="ARM repeat"/>
    <property type="match status" value="1"/>
</dbReference>
<evidence type="ECO:0000256" key="6">
    <source>
        <dbReference type="ARBA" id="ARBA00022927"/>
    </source>
</evidence>
<dbReference type="InterPro" id="IPR001494">
    <property type="entry name" value="Importin-beta_N"/>
</dbReference>
<protein>
    <recommendedName>
        <fullName evidence="8">Importin N-terminal domain-containing protein</fullName>
    </recommendedName>
</protein>
<dbReference type="PANTHER" id="PTHR10997">
    <property type="entry name" value="IMPORTIN-7, 8, 11"/>
    <property type="match status" value="1"/>
</dbReference>
<evidence type="ECO:0000313" key="9">
    <source>
        <dbReference type="EMBL" id="KAF8413337.1"/>
    </source>
</evidence>
<evidence type="ECO:0000256" key="4">
    <source>
        <dbReference type="ARBA" id="ARBA00022448"/>
    </source>
</evidence>
<dbReference type="GO" id="GO:0006611">
    <property type="term" value="P:protein export from nucleus"/>
    <property type="evidence" value="ECO:0007669"/>
    <property type="project" value="TreeGrafter"/>
</dbReference>
<dbReference type="Pfam" id="PF08506">
    <property type="entry name" value="Cse1"/>
    <property type="match status" value="1"/>
</dbReference>
<dbReference type="PANTHER" id="PTHR10997:SF8">
    <property type="entry name" value="EXPORTIN-2"/>
    <property type="match status" value="1"/>
</dbReference>
<dbReference type="GO" id="GO:0005049">
    <property type="term" value="F:nuclear export signal receptor activity"/>
    <property type="evidence" value="ECO:0007669"/>
    <property type="project" value="TreeGrafter"/>
</dbReference>
<keyword evidence="10" id="KW-1185">Reference proteome</keyword>
<comment type="caution">
    <text evidence="9">The sequence shown here is derived from an EMBL/GenBank/DDBJ whole genome shotgun (WGS) entry which is preliminary data.</text>
</comment>
<dbReference type="PROSITE" id="PS50166">
    <property type="entry name" value="IMPORTIN_B_NT"/>
    <property type="match status" value="1"/>
</dbReference>
<evidence type="ECO:0000256" key="3">
    <source>
        <dbReference type="ARBA" id="ARBA00008669"/>
    </source>
</evidence>
<feature type="domain" description="Importin N-terminal" evidence="8">
    <location>
        <begin position="29"/>
        <end position="75"/>
    </location>
</feature>
<dbReference type="InterPro" id="IPR005043">
    <property type="entry name" value="XPO2_C"/>
</dbReference>
<keyword evidence="7" id="KW-0539">Nucleus</keyword>
<keyword evidence="5" id="KW-0963">Cytoplasm</keyword>
<organism evidence="9 10">
    <name type="scientific">Tetracentron sinense</name>
    <name type="common">Spur-leaf</name>
    <dbReference type="NCBI Taxonomy" id="13715"/>
    <lineage>
        <taxon>Eukaryota</taxon>
        <taxon>Viridiplantae</taxon>
        <taxon>Streptophyta</taxon>
        <taxon>Embryophyta</taxon>
        <taxon>Tracheophyta</taxon>
        <taxon>Spermatophyta</taxon>
        <taxon>Magnoliopsida</taxon>
        <taxon>Trochodendrales</taxon>
        <taxon>Trochodendraceae</taxon>
        <taxon>Tetracentron</taxon>
    </lineage>
</organism>
<sequence length="621" mass="68718">MEWSPETLQYLSQCFLQTLSPIPKPRHHAEANLSEASDRPNFGFAVLCLVAEPCIDEQIHQAAAVNLQNHLRSRWVPTPPSDSNIALTAIPDLELGCPSYAFIWPPNPKPAYFAAPLLEIFLRTAARIDLAAGSGVNAMMLRYLAFEDGGGDGLAVVDELRADGGGDSLYMEKNEEEFQRYLNDFSIAVLSLLVTASASSSPNRLTITAIKFLTTLRDEDEELFELNFVEFIRRDIEGSDLDTRRRIACELMKGIATNYKEQVTSIVTGQIQNILASFTANSVVNWKEKDCAIYLVVSLQPRRLGISKPVAAALMPDVVRFIGSESNVVHSYAARLIEKLLMVKDELGVMGVVDISRDVAGPCITGLTSVLSEVCKNPMNPVFNHYMFEMVAVLVRRACEKDPSLISAFEETLFPIFQTILGNYVTEFFPYALQLLAQLVELNIPPIPPNYEQVFKLLFLAESWSRPANVLVLASSTDEQGFYVLNTVIENLGFGIIASYMGEIWTSPITRLDKSRTVKFVKPLLIYVSLSGSIELKLTSVASTRLLCECPFLLDAMAANLWGGGGGGGILDSIVTLLSLSEQDRVEEELEVPDIGGDWDILPPLSSFRTLGRKKKILFRK</sequence>
<dbReference type="InterPro" id="IPR011989">
    <property type="entry name" value="ARM-like"/>
</dbReference>
<dbReference type="Pfam" id="PF03810">
    <property type="entry name" value="IBN_N"/>
    <property type="match status" value="1"/>
</dbReference>
<evidence type="ECO:0000256" key="7">
    <source>
        <dbReference type="ARBA" id="ARBA00023242"/>
    </source>
</evidence>
<reference evidence="9 10" key="1">
    <citation type="submission" date="2020-04" db="EMBL/GenBank/DDBJ databases">
        <title>Plant Genome Project.</title>
        <authorList>
            <person name="Zhang R.-G."/>
        </authorList>
    </citation>
    <scope>NUCLEOTIDE SEQUENCE [LARGE SCALE GENOMIC DNA]</scope>
    <source>
        <strain evidence="9">YNK0</strain>
        <tissue evidence="9">Leaf</tissue>
    </source>
</reference>
<dbReference type="GO" id="GO:0006606">
    <property type="term" value="P:protein import into nucleus"/>
    <property type="evidence" value="ECO:0007669"/>
    <property type="project" value="TreeGrafter"/>
</dbReference>
<dbReference type="InterPro" id="IPR016024">
    <property type="entry name" value="ARM-type_fold"/>
</dbReference>
<dbReference type="Proteomes" id="UP000655225">
    <property type="component" value="Unassembled WGS sequence"/>
</dbReference>
<evidence type="ECO:0000313" key="10">
    <source>
        <dbReference type="Proteomes" id="UP000655225"/>
    </source>
</evidence>
<comment type="similarity">
    <text evidence="3">Belongs to the XPO2/CSE1 family.</text>
</comment>
<evidence type="ECO:0000256" key="2">
    <source>
        <dbReference type="ARBA" id="ARBA00004496"/>
    </source>
</evidence>